<dbReference type="RefSeq" id="WP_010695296.1">
    <property type="nucleotide sequence ID" value="NZ_KB442453.1"/>
</dbReference>
<dbReference type="PATRIC" id="fig|999437.3.peg.1428"/>
<sequence length="409" mass="46986">MSKQKITQAKVRFSIRIKPITIISIFLCSFILYAQETSKTEDNAKKSYFIEEGNEGASIYQHLSWEAVDNILGFEFVLEKQDKSGDWVQIDKKKIKKNSLNVSLKPGKYRYKVAIINLLNQLDSASEYRNFDVRVAYQPEVSSLSVNTIYFDDMDSNSNSVIVLGKNLFSETMFTLSNDKYSVPCTVTETDEAGKRIKLKLDFLKLRPGTYIFTATDLSGLYDSSQNIVFAFQKPIDIFLSLGYTFSGFIQNKVLYQYFKSNISPAGGSLRFSVIPIKKFYGRIGFNLSISSLFLKNPKNEIYTLKAGFMIPQFNFVYMFPIIKNRLNFDLHLGGGAAFLIQAKFSYPDADMHSPAYWFWCPSINGGTAFQVYLYKKLYFEINLDHIILFRKDFPKYVIQPSLSLGWEF</sequence>
<name>M2BSI0_TREDN</name>
<evidence type="ECO:0000313" key="1">
    <source>
        <dbReference type="EMBL" id="EMB24438.1"/>
    </source>
</evidence>
<dbReference type="Proteomes" id="UP000016183">
    <property type="component" value="Unassembled WGS sequence"/>
</dbReference>
<gene>
    <name evidence="1" type="ORF">HMPREF9733_01390</name>
</gene>
<reference evidence="1 2" key="1">
    <citation type="submission" date="2012-01" db="EMBL/GenBank/DDBJ databases">
        <title>The Genome Sequence of Treponema denticola SP33.</title>
        <authorList>
            <consortium name="The Broad Institute Genome Sequencing Platform"/>
            <person name="Earl A."/>
            <person name="Ward D."/>
            <person name="Feldgarden M."/>
            <person name="Gevers D."/>
            <person name="Blanton J.M."/>
            <person name="Fenno C.J."/>
            <person name="Baranova O.V."/>
            <person name="Mathney J."/>
            <person name="Dewhirst F.E."/>
            <person name="Izard J."/>
            <person name="Young S.K."/>
            <person name="Zeng Q."/>
            <person name="Gargeya S."/>
            <person name="Fitzgerald M."/>
            <person name="Haas B."/>
            <person name="Abouelleil A."/>
            <person name="Alvarado L."/>
            <person name="Arachchi H.M."/>
            <person name="Berlin A."/>
            <person name="Chapman S.B."/>
            <person name="Gearin G."/>
            <person name="Goldberg J."/>
            <person name="Griggs A."/>
            <person name="Gujja S."/>
            <person name="Hansen M."/>
            <person name="Heiman D."/>
            <person name="Howarth C."/>
            <person name="Larimer J."/>
            <person name="Lui A."/>
            <person name="MacDonald P.J.P."/>
            <person name="McCowen C."/>
            <person name="Montmayeur A."/>
            <person name="Murphy C."/>
            <person name="Neiman D."/>
            <person name="Pearson M."/>
            <person name="Priest M."/>
            <person name="Roberts A."/>
            <person name="Saif S."/>
            <person name="Shea T."/>
            <person name="Sisk P."/>
            <person name="Stolte C."/>
            <person name="Sykes S."/>
            <person name="Wortman J."/>
            <person name="Nusbaum C."/>
            <person name="Birren B."/>
        </authorList>
    </citation>
    <scope>NUCLEOTIDE SEQUENCE [LARGE SCALE GENOMIC DNA]</scope>
    <source>
        <strain evidence="1 2">SP33</strain>
    </source>
</reference>
<evidence type="ECO:0000313" key="2">
    <source>
        <dbReference type="Proteomes" id="UP000016183"/>
    </source>
</evidence>
<organism evidence="1 2">
    <name type="scientific">Treponema denticola SP33</name>
    <dbReference type="NCBI Taxonomy" id="999437"/>
    <lineage>
        <taxon>Bacteria</taxon>
        <taxon>Pseudomonadati</taxon>
        <taxon>Spirochaetota</taxon>
        <taxon>Spirochaetia</taxon>
        <taxon>Spirochaetales</taxon>
        <taxon>Treponemataceae</taxon>
        <taxon>Treponema</taxon>
    </lineage>
</organism>
<dbReference type="EMBL" id="AGDZ01000021">
    <property type="protein sequence ID" value="EMB24438.1"/>
    <property type="molecule type" value="Genomic_DNA"/>
</dbReference>
<accession>M2BSI0</accession>
<comment type="caution">
    <text evidence="1">The sequence shown here is derived from an EMBL/GenBank/DDBJ whole genome shotgun (WGS) entry which is preliminary data.</text>
</comment>
<dbReference type="OrthoDB" id="355482at2"/>
<protein>
    <submittedName>
        <fullName evidence="1">Uncharacterized protein</fullName>
    </submittedName>
</protein>
<proteinExistence type="predicted"/>
<dbReference type="AlphaFoldDB" id="M2BSI0"/>
<dbReference type="HOGENOM" id="CLU_703863_0_0_12"/>